<evidence type="ECO:0000256" key="2">
    <source>
        <dbReference type="ARBA" id="ARBA00004696"/>
    </source>
</evidence>
<evidence type="ECO:0000256" key="1">
    <source>
        <dbReference type="ARBA" id="ARBA00001633"/>
    </source>
</evidence>
<comment type="similarity">
    <text evidence="8">Belongs to the TrpC family.</text>
</comment>
<gene>
    <name evidence="8 10" type="primary">trpC</name>
    <name evidence="10" type="ORF">Rhal01_00045</name>
</gene>
<dbReference type="SUPFAM" id="SSF51366">
    <property type="entry name" value="Ribulose-phoshate binding barrel"/>
    <property type="match status" value="1"/>
</dbReference>
<reference evidence="10 11" key="1">
    <citation type="submission" date="2024-02" db="EMBL/GenBank/DDBJ databases">
        <title>Rubritalea halochordaticola NBRC 107102.</title>
        <authorList>
            <person name="Ichikawa N."/>
            <person name="Katano-Makiyama Y."/>
            <person name="Hidaka K."/>
        </authorList>
    </citation>
    <scope>NUCLEOTIDE SEQUENCE [LARGE SCALE GENOMIC DNA]</scope>
    <source>
        <strain evidence="10 11">NBRC 107102</strain>
    </source>
</reference>
<dbReference type="InterPro" id="IPR001468">
    <property type="entry name" value="Indole-3-GlycerolPSynthase_CS"/>
</dbReference>
<dbReference type="InterPro" id="IPR013785">
    <property type="entry name" value="Aldolase_TIM"/>
</dbReference>
<keyword evidence="3 8" id="KW-0028">Amino-acid biosynthesis</keyword>
<dbReference type="HAMAP" id="MF_00134_B">
    <property type="entry name" value="IGPS_B"/>
    <property type="match status" value="1"/>
</dbReference>
<comment type="pathway">
    <text evidence="2 8">Amino-acid biosynthesis; L-tryptophan biosynthesis; L-tryptophan from chorismate: step 4/5.</text>
</comment>
<dbReference type="NCBIfam" id="NF001377">
    <property type="entry name" value="PRK00278.2-4"/>
    <property type="match status" value="1"/>
</dbReference>
<evidence type="ECO:0000256" key="6">
    <source>
        <dbReference type="ARBA" id="ARBA00023141"/>
    </source>
</evidence>
<keyword evidence="4 8" id="KW-0210">Decarboxylase</keyword>
<keyword evidence="11" id="KW-1185">Reference proteome</keyword>
<dbReference type="InterPro" id="IPR011060">
    <property type="entry name" value="RibuloseP-bd_barrel"/>
</dbReference>
<dbReference type="PANTHER" id="PTHR22854">
    <property type="entry name" value="TRYPTOPHAN BIOSYNTHESIS PROTEIN"/>
    <property type="match status" value="1"/>
</dbReference>
<dbReference type="PANTHER" id="PTHR22854:SF2">
    <property type="entry name" value="INDOLE-3-GLYCEROL-PHOSPHATE SYNTHASE"/>
    <property type="match status" value="1"/>
</dbReference>
<dbReference type="Pfam" id="PF00218">
    <property type="entry name" value="IGPS"/>
    <property type="match status" value="1"/>
</dbReference>
<dbReference type="RefSeq" id="WP_346186971.1">
    <property type="nucleotide sequence ID" value="NZ_BAABRL010000001.1"/>
</dbReference>
<keyword evidence="7 8" id="KW-0456">Lyase</keyword>
<evidence type="ECO:0000256" key="8">
    <source>
        <dbReference type="HAMAP-Rule" id="MF_00134"/>
    </source>
</evidence>
<evidence type="ECO:0000256" key="5">
    <source>
        <dbReference type="ARBA" id="ARBA00022822"/>
    </source>
</evidence>
<feature type="domain" description="Indole-3-glycerol phosphate synthase" evidence="9">
    <location>
        <begin position="24"/>
        <end position="272"/>
    </location>
</feature>
<dbReference type="InterPro" id="IPR013798">
    <property type="entry name" value="Indole-3-glycerol_P_synth_dom"/>
</dbReference>
<sequence length="291" mass="32296">MRQQVNFKLESSLAVSKVRLVDKLTEIMNYKRQEIESVLPRLQKLKAAALERNDFRGFRSALDRGPDQLGIIAEVKKASPSAGIIDPNFDPVRQARMYIDGGASCMSILTDEKYFQGHLSYLSRIAKESPIPLLRKDFTVHEVQIYEAVVAGADAVLLIVAGLNDEELKRLYGTARDFQLDVLVEVHNLQEMERALDLDKVDLVGINNRNLKTFTTDLGITEQLVDEVPDDVLLVSESGIKSPADAQRVLNAGANAILVGESLMRDNSPSETIPHYLELVASPNDPEVIEA</sequence>
<evidence type="ECO:0000256" key="4">
    <source>
        <dbReference type="ARBA" id="ARBA00022793"/>
    </source>
</evidence>
<evidence type="ECO:0000259" key="9">
    <source>
        <dbReference type="Pfam" id="PF00218"/>
    </source>
</evidence>
<evidence type="ECO:0000313" key="10">
    <source>
        <dbReference type="EMBL" id="GAA5493893.1"/>
    </source>
</evidence>
<evidence type="ECO:0000256" key="3">
    <source>
        <dbReference type="ARBA" id="ARBA00022605"/>
    </source>
</evidence>
<organism evidence="10 11">
    <name type="scientific">Rubritalea halochordaticola</name>
    <dbReference type="NCBI Taxonomy" id="714537"/>
    <lineage>
        <taxon>Bacteria</taxon>
        <taxon>Pseudomonadati</taxon>
        <taxon>Verrucomicrobiota</taxon>
        <taxon>Verrucomicrobiia</taxon>
        <taxon>Verrucomicrobiales</taxon>
        <taxon>Rubritaleaceae</taxon>
        <taxon>Rubritalea</taxon>
    </lineage>
</organism>
<dbReference type="PROSITE" id="PS00614">
    <property type="entry name" value="IGPS"/>
    <property type="match status" value="1"/>
</dbReference>
<dbReference type="CDD" id="cd00331">
    <property type="entry name" value="IGPS"/>
    <property type="match status" value="1"/>
</dbReference>
<comment type="caution">
    <text evidence="10">The sequence shown here is derived from an EMBL/GenBank/DDBJ whole genome shotgun (WGS) entry which is preliminary data.</text>
</comment>
<name>A0ABP9UTS4_9BACT</name>
<proteinExistence type="inferred from homology"/>
<dbReference type="InterPro" id="IPR045186">
    <property type="entry name" value="Indole-3-glycerol_P_synth"/>
</dbReference>
<dbReference type="EC" id="4.1.1.48" evidence="8"/>
<keyword evidence="5 8" id="KW-0822">Tryptophan biosynthesis</keyword>
<accession>A0ABP9UTS4</accession>
<keyword evidence="6 8" id="KW-0057">Aromatic amino acid biosynthesis</keyword>
<dbReference type="Proteomes" id="UP001424741">
    <property type="component" value="Unassembled WGS sequence"/>
</dbReference>
<comment type="catalytic activity">
    <reaction evidence="1 8">
        <text>1-(2-carboxyphenylamino)-1-deoxy-D-ribulose 5-phosphate + H(+) = (1S,2R)-1-C-(indol-3-yl)glycerol 3-phosphate + CO2 + H2O</text>
        <dbReference type="Rhea" id="RHEA:23476"/>
        <dbReference type="ChEBI" id="CHEBI:15377"/>
        <dbReference type="ChEBI" id="CHEBI:15378"/>
        <dbReference type="ChEBI" id="CHEBI:16526"/>
        <dbReference type="ChEBI" id="CHEBI:58613"/>
        <dbReference type="ChEBI" id="CHEBI:58866"/>
        <dbReference type="EC" id="4.1.1.48"/>
    </reaction>
</comment>
<dbReference type="EMBL" id="BAABRL010000001">
    <property type="protein sequence ID" value="GAA5493893.1"/>
    <property type="molecule type" value="Genomic_DNA"/>
</dbReference>
<evidence type="ECO:0000313" key="11">
    <source>
        <dbReference type="Proteomes" id="UP001424741"/>
    </source>
</evidence>
<evidence type="ECO:0000256" key="7">
    <source>
        <dbReference type="ARBA" id="ARBA00023239"/>
    </source>
</evidence>
<dbReference type="Gene3D" id="3.20.20.70">
    <property type="entry name" value="Aldolase class I"/>
    <property type="match status" value="1"/>
</dbReference>
<protein>
    <recommendedName>
        <fullName evidence="8">Indole-3-glycerol phosphate synthase</fullName>
        <shortName evidence="8">IGPS</shortName>
        <ecNumber evidence="8">4.1.1.48</ecNumber>
    </recommendedName>
</protein>